<reference evidence="6 7" key="2">
    <citation type="submission" date="2018-11" db="EMBL/GenBank/DDBJ databases">
        <authorList>
            <consortium name="Pathogen Informatics"/>
        </authorList>
    </citation>
    <scope>NUCLEOTIDE SEQUENCE [LARGE SCALE GENOMIC DNA]</scope>
</reference>
<dbReference type="WBParaSite" id="SBAD_0000222801-mRNA-1">
    <property type="protein sequence ID" value="SBAD_0000222801-mRNA-1"/>
    <property type="gene ID" value="SBAD_0000222801"/>
</dbReference>
<evidence type="ECO:0000313" key="8">
    <source>
        <dbReference type="WBParaSite" id="SBAD_0000222801-mRNA-1"/>
    </source>
</evidence>
<gene>
    <name evidence="6" type="ORF">SBAD_LOCUS2125</name>
</gene>
<evidence type="ECO:0000256" key="2">
    <source>
        <dbReference type="ARBA" id="ARBA00022692"/>
    </source>
</evidence>
<dbReference type="Proteomes" id="UP000270296">
    <property type="component" value="Unassembled WGS sequence"/>
</dbReference>
<proteinExistence type="predicted"/>
<keyword evidence="3 5" id="KW-1133">Transmembrane helix</keyword>
<dbReference type="AlphaFoldDB" id="A0A183IET1"/>
<reference evidence="8" key="1">
    <citation type="submission" date="2016-06" db="UniProtKB">
        <authorList>
            <consortium name="WormBaseParasite"/>
        </authorList>
    </citation>
    <scope>IDENTIFICATION</scope>
</reference>
<feature type="transmembrane region" description="Helical" evidence="5">
    <location>
        <begin position="54"/>
        <end position="75"/>
    </location>
</feature>
<accession>A0A183IET1</accession>
<keyword evidence="7" id="KW-1185">Reference proteome</keyword>
<dbReference type="Pfam" id="PF00335">
    <property type="entry name" value="Tetraspanin"/>
    <property type="match status" value="1"/>
</dbReference>
<evidence type="ECO:0000256" key="3">
    <source>
        <dbReference type="ARBA" id="ARBA00022989"/>
    </source>
</evidence>
<evidence type="ECO:0000256" key="4">
    <source>
        <dbReference type="ARBA" id="ARBA00023136"/>
    </source>
</evidence>
<comment type="subcellular location">
    <subcellularLocation>
        <location evidence="1">Membrane</location>
        <topology evidence="1">Multi-pass membrane protein</topology>
    </subcellularLocation>
</comment>
<keyword evidence="4 5" id="KW-0472">Membrane</keyword>
<feature type="transmembrane region" description="Helical" evidence="5">
    <location>
        <begin position="12"/>
        <end position="34"/>
    </location>
</feature>
<evidence type="ECO:0000313" key="6">
    <source>
        <dbReference type="EMBL" id="VDO96625.1"/>
    </source>
</evidence>
<dbReference type="InterPro" id="IPR018499">
    <property type="entry name" value="Tetraspanin/Peripherin"/>
</dbReference>
<dbReference type="OrthoDB" id="10033535at2759"/>
<dbReference type="GO" id="GO:0016020">
    <property type="term" value="C:membrane"/>
    <property type="evidence" value="ECO:0007669"/>
    <property type="project" value="UniProtKB-SubCell"/>
</dbReference>
<dbReference type="PRINTS" id="PR00259">
    <property type="entry name" value="TMFOUR"/>
</dbReference>
<sequence>MVHGMMTLIKYALFLFNFVFWLCGLALIVPGALIQIKNSTYINFLGNSVLSAPIILIVSGCIVAILGFFGCCGAIRENYCMTMTVSKCAKLTSLQPNCAVHDSLHPGLLIATVRLVLTWQTAPPPHTYIRHIFAIKQLSAIHIFIPFLSYTMKLFPHNCCFCRCVGRLHKE</sequence>
<keyword evidence="2 5" id="KW-0812">Transmembrane</keyword>
<evidence type="ECO:0000256" key="5">
    <source>
        <dbReference type="SAM" id="Phobius"/>
    </source>
</evidence>
<name>A0A183IET1_9BILA</name>
<organism evidence="8">
    <name type="scientific">Soboliphyme baturini</name>
    <dbReference type="NCBI Taxonomy" id="241478"/>
    <lineage>
        <taxon>Eukaryota</taxon>
        <taxon>Metazoa</taxon>
        <taxon>Ecdysozoa</taxon>
        <taxon>Nematoda</taxon>
        <taxon>Enoplea</taxon>
        <taxon>Dorylaimia</taxon>
        <taxon>Dioctophymatida</taxon>
        <taxon>Dioctophymatoidea</taxon>
        <taxon>Soboliphymatidae</taxon>
        <taxon>Soboliphyme</taxon>
    </lineage>
</organism>
<protein>
    <submittedName>
        <fullName evidence="8">Tetraspanin</fullName>
    </submittedName>
</protein>
<dbReference type="EMBL" id="UZAM01007095">
    <property type="protein sequence ID" value="VDO96625.1"/>
    <property type="molecule type" value="Genomic_DNA"/>
</dbReference>
<evidence type="ECO:0000256" key="1">
    <source>
        <dbReference type="ARBA" id="ARBA00004141"/>
    </source>
</evidence>
<evidence type="ECO:0000313" key="7">
    <source>
        <dbReference type="Proteomes" id="UP000270296"/>
    </source>
</evidence>